<dbReference type="GO" id="GO:0016651">
    <property type="term" value="F:oxidoreductase activity, acting on NAD(P)H"/>
    <property type="evidence" value="ECO:0007669"/>
    <property type="project" value="TreeGrafter"/>
</dbReference>
<keyword evidence="3" id="KW-0274">FAD</keyword>
<evidence type="ECO:0000256" key="3">
    <source>
        <dbReference type="ARBA" id="ARBA00022827"/>
    </source>
</evidence>
<dbReference type="InterPro" id="IPR023753">
    <property type="entry name" value="FAD/NAD-binding_dom"/>
</dbReference>
<evidence type="ECO:0000259" key="6">
    <source>
        <dbReference type="Pfam" id="PF14759"/>
    </source>
</evidence>
<evidence type="ECO:0000256" key="1">
    <source>
        <dbReference type="ARBA" id="ARBA00001974"/>
    </source>
</evidence>
<dbReference type="SUPFAM" id="SSF51905">
    <property type="entry name" value="FAD/NAD(P)-binding domain"/>
    <property type="match status" value="1"/>
</dbReference>
<sequence length="393" mass="41305">MSTLNRIVIIGASLAGLRALQALRAAEFAGEIVVVGAEAHLPYNRPPLSKSVLDGDDDVSLPGADILGTDWLRGRQATALRPESKTVVLDDGSELSYDGLVIATGARPRTLDRHPEGVHTLRTLDDALRLRAELAAGHDHLTVVGGGFIGSEVASTARQRGLAVTLVDGGAQPMLATLGHHAARWLTDLHTRHGVELVTGSRATRFEGDDRVTAVRLDSGRSVPAKLVVAGLGVVPNTDWLEGSGVKLDGGVLVTDTLFAEGTDSIVAAGDVARWPHSRHDRALVRVEHWATANDQGALAARNLLAGPADAQPYTAVPTFATRIHGARIQTAGLPHLADEEHVVFGSPADDQFAVAFLANGTPVGAVAVNAHKELNRIKRVIAERGSLEIPAA</sequence>
<proteinExistence type="predicted"/>
<dbReference type="PANTHER" id="PTHR43557">
    <property type="entry name" value="APOPTOSIS-INDUCING FACTOR 1"/>
    <property type="match status" value="1"/>
</dbReference>
<protein>
    <submittedName>
        <fullName evidence="7">FAD-dependent oxidoreductase</fullName>
    </submittedName>
</protein>
<dbReference type="Pfam" id="PF14759">
    <property type="entry name" value="Reductase_C"/>
    <property type="match status" value="1"/>
</dbReference>
<dbReference type="PRINTS" id="PR00469">
    <property type="entry name" value="PNDRDTASEII"/>
</dbReference>
<keyword evidence="8" id="KW-1185">Reference proteome</keyword>
<dbReference type="AlphaFoldDB" id="A0A7D6VCC5"/>
<dbReference type="PANTHER" id="PTHR43557:SF2">
    <property type="entry name" value="RIESKE DOMAIN-CONTAINING PROTEIN-RELATED"/>
    <property type="match status" value="1"/>
</dbReference>
<comment type="cofactor">
    <cofactor evidence="1">
        <name>FAD</name>
        <dbReference type="ChEBI" id="CHEBI:57692"/>
    </cofactor>
</comment>
<dbReference type="GO" id="GO:0005737">
    <property type="term" value="C:cytoplasm"/>
    <property type="evidence" value="ECO:0007669"/>
    <property type="project" value="TreeGrafter"/>
</dbReference>
<dbReference type="InterPro" id="IPR016156">
    <property type="entry name" value="FAD/NAD-linked_Rdtase_dimer_sf"/>
</dbReference>
<dbReference type="InterPro" id="IPR036188">
    <property type="entry name" value="FAD/NAD-bd_sf"/>
</dbReference>
<accession>A0A7D6VCC5</accession>
<dbReference type="Proteomes" id="UP000515512">
    <property type="component" value="Chromosome"/>
</dbReference>
<evidence type="ECO:0000259" key="5">
    <source>
        <dbReference type="Pfam" id="PF07992"/>
    </source>
</evidence>
<dbReference type="KEGG" id="nhu:H0264_29760"/>
<dbReference type="SUPFAM" id="SSF55424">
    <property type="entry name" value="FAD/NAD-linked reductases, dimerisation (C-terminal) domain"/>
    <property type="match status" value="1"/>
</dbReference>
<keyword evidence="2" id="KW-0285">Flavoprotein</keyword>
<evidence type="ECO:0000256" key="2">
    <source>
        <dbReference type="ARBA" id="ARBA00022630"/>
    </source>
</evidence>
<reference evidence="7 8" key="1">
    <citation type="submission" date="2020-07" db="EMBL/GenBank/DDBJ databases">
        <authorList>
            <person name="Zhuang K."/>
            <person name="Ran Y."/>
        </authorList>
    </citation>
    <scope>NUCLEOTIDE SEQUENCE [LARGE SCALE GENOMIC DNA]</scope>
    <source>
        <strain evidence="7 8">WCH-YHL-001</strain>
    </source>
</reference>
<feature type="domain" description="FAD/NAD(P)-binding" evidence="5">
    <location>
        <begin position="6"/>
        <end position="297"/>
    </location>
</feature>
<evidence type="ECO:0000313" key="8">
    <source>
        <dbReference type="Proteomes" id="UP000515512"/>
    </source>
</evidence>
<dbReference type="EMBL" id="CP059399">
    <property type="protein sequence ID" value="QLY29417.1"/>
    <property type="molecule type" value="Genomic_DNA"/>
</dbReference>
<dbReference type="Gene3D" id="3.50.50.60">
    <property type="entry name" value="FAD/NAD(P)-binding domain"/>
    <property type="match status" value="2"/>
</dbReference>
<gene>
    <name evidence="7" type="ORF">H0264_29760</name>
</gene>
<name>A0A7D6VCC5_9NOCA</name>
<dbReference type="PRINTS" id="PR00368">
    <property type="entry name" value="FADPNR"/>
</dbReference>
<evidence type="ECO:0000313" key="7">
    <source>
        <dbReference type="EMBL" id="QLY29417.1"/>
    </source>
</evidence>
<keyword evidence="4" id="KW-0560">Oxidoreductase</keyword>
<dbReference type="Pfam" id="PF07992">
    <property type="entry name" value="Pyr_redox_2"/>
    <property type="match status" value="1"/>
</dbReference>
<dbReference type="InterPro" id="IPR050446">
    <property type="entry name" value="FAD-oxidoreductase/Apoptosis"/>
</dbReference>
<evidence type="ECO:0000256" key="4">
    <source>
        <dbReference type="ARBA" id="ARBA00023002"/>
    </source>
</evidence>
<dbReference type="Gene3D" id="3.30.390.30">
    <property type="match status" value="1"/>
</dbReference>
<feature type="domain" description="Reductase C-terminal" evidence="6">
    <location>
        <begin position="325"/>
        <end position="389"/>
    </location>
</feature>
<dbReference type="RefSeq" id="WP_181580621.1">
    <property type="nucleotide sequence ID" value="NZ_CP059399.1"/>
</dbReference>
<organism evidence="7 8">
    <name type="scientific">Nocardia huaxiensis</name>
    <dbReference type="NCBI Taxonomy" id="2755382"/>
    <lineage>
        <taxon>Bacteria</taxon>
        <taxon>Bacillati</taxon>
        <taxon>Actinomycetota</taxon>
        <taxon>Actinomycetes</taxon>
        <taxon>Mycobacteriales</taxon>
        <taxon>Nocardiaceae</taxon>
        <taxon>Nocardia</taxon>
    </lineage>
</organism>
<dbReference type="InterPro" id="IPR028202">
    <property type="entry name" value="Reductase_C"/>
</dbReference>